<reference evidence="1 2" key="1">
    <citation type="submission" date="2022-04" db="EMBL/GenBank/DDBJ databases">
        <title>Leucobacter sp. isolated from rhizosphere of onion.</title>
        <authorList>
            <person name="Won M."/>
            <person name="Lee C.-M."/>
            <person name="Woen H.-Y."/>
            <person name="Kwon S.-W."/>
        </authorList>
    </citation>
    <scope>NUCLEOTIDE SEQUENCE [LARGE SCALE GENOMIC DNA]</scope>
    <source>
        <strain evidence="1 2">H25R-14</strain>
    </source>
</reference>
<evidence type="ECO:0000313" key="2">
    <source>
        <dbReference type="Proteomes" id="UP000831775"/>
    </source>
</evidence>
<accession>A0ABY4FVL1</accession>
<organism evidence="1 2">
    <name type="scientific">Leucobacter rhizosphaerae</name>
    <dbReference type="NCBI Taxonomy" id="2932245"/>
    <lineage>
        <taxon>Bacteria</taxon>
        <taxon>Bacillati</taxon>
        <taxon>Actinomycetota</taxon>
        <taxon>Actinomycetes</taxon>
        <taxon>Micrococcales</taxon>
        <taxon>Microbacteriaceae</taxon>
        <taxon>Leucobacter</taxon>
    </lineage>
</organism>
<proteinExistence type="predicted"/>
<gene>
    <name evidence="1" type="ORF">MUN76_15170</name>
</gene>
<name>A0ABY4FVL1_9MICO</name>
<dbReference type="Proteomes" id="UP000831775">
    <property type="component" value="Chromosome"/>
</dbReference>
<dbReference type="RefSeq" id="WP_244685911.1">
    <property type="nucleotide sequence ID" value="NZ_CP095043.1"/>
</dbReference>
<protein>
    <submittedName>
        <fullName evidence="1">Uncharacterized protein</fullName>
    </submittedName>
</protein>
<dbReference type="EMBL" id="CP095043">
    <property type="protein sequence ID" value="UOQ60350.1"/>
    <property type="molecule type" value="Genomic_DNA"/>
</dbReference>
<evidence type="ECO:0000313" key="1">
    <source>
        <dbReference type="EMBL" id="UOQ60350.1"/>
    </source>
</evidence>
<keyword evidence="2" id="KW-1185">Reference proteome</keyword>
<sequence length="55" mass="6109">MARQVTVYPDDSEVEQWASLQLAALLVNGELGVLLREFVGETYEGVIERAVASRE</sequence>